<proteinExistence type="predicted"/>
<comment type="caution">
    <text evidence="2">The sequence shown here is derived from an EMBL/GenBank/DDBJ whole genome shotgun (WGS) entry which is preliminary data.</text>
</comment>
<gene>
    <name evidence="2" type="ORF">QY95_02382</name>
</gene>
<keyword evidence="3" id="KW-1185">Reference proteome</keyword>
<sequence length="39" mass="4584">MKIIHNSPKKPHRSGLKKKEQVNGFDYGTTKRRESAFLR</sequence>
<evidence type="ECO:0000256" key="1">
    <source>
        <dbReference type="SAM" id="MobiDB-lite"/>
    </source>
</evidence>
<feature type="region of interest" description="Disordered" evidence="1">
    <location>
        <begin position="1"/>
        <end position="39"/>
    </location>
</feature>
<organism evidence="2 3">
    <name type="scientific">Bacillus thermotolerans</name>
    <name type="common">Quasibacillus thermotolerans</name>
    <dbReference type="NCBI Taxonomy" id="1221996"/>
    <lineage>
        <taxon>Bacteria</taxon>
        <taxon>Bacillati</taxon>
        <taxon>Bacillota</taxon>
        <taxon>Bacilli</taxon>
        <taxon>Bacillales</taxon>
        <taxon>Bacillaceae</taxon>
        <taxon>Bacillus</taxon>
    </lineage>
</organism>
<name>A0A0F5I1L0_BACTR</name>
<accession>A0A0F5I1L0</accession>
<feature type="compositionally biased region" description="Basic and acidic residues" evidence="1">
    <location>
        <begin position="29"/>
        <end position="39"/>
    </location>
</feature>
<accession>A0A0F5HVR5</accession>
<protein>
    <submittedName>
        <fullName evidence="2">Uncharacterized protein</fullName>
    </submittedName>
</protein>
<dbReference type="STRING" id="1221996.QY95_02382"/>
<dbReference type="AlphaFoldDB" id="A0A0F5I1L0"/>
<reference evidence="2" key="1">
    <citation type="submission" date="2015-02" db="EMBL/GenBank/DDBJ databases">
        <title>Genome Assembly of Bacillaceae bacterium MTCC 8252.</title>
        <authorList>
            <person name="Verma A."/>
            <person name="Khatri I."/>
            <person name="Mual P."/>
            <person name="Subramanian S."/>
            <person name="Krishnamurthi S."/>
        </authorList>
    </citation>
    <scope>NUCLEOTIDE SEQUENCE [LARGE SCALE GENOMIC DNA]</scope>
    <source>
        <strain evidence="2">MTCC 8252</strain>
    </source>
</reference>
<evidence type="ECO:0000313" key="2">
    <source>
        <dbReference type="EMBL" id="KKB39534.1"/>
    </source>
</evidence>
<dbReference type="Proteomes" id="UP000031563">
    <property type="component" value="Unassembled WGS sequence"/>
</dbReference>
<feature type="compositionally biased region" description="Basic residues" evidence="1">
    <location>
        <begin position="7"/>
        <end position="16"/>
    </location>
</feature>
<dbReference type="EMBL" id="JWIR02000041">
    <property type="protein sequence ID" value="KKB39534.1"/>
    <property type="molecule type" value="Genomic_DNA"/>
</dbReference>
<evidence type="ECO:0000313" key="3">
    <source>
        <dbReference type="Proteomes" id="UP000031563"/>
    </source>
</evidence>